<protein>
    <recommendedName>
        <fullName evidence="2">Methylated-DNA--protein-cysteine methyltransferase</fullName>
        <ecNumber evidence="2">2.1.1.63</ecNumber>
    </recommendedName>
    <alternativeName>
        <fullName evidence="2">6-O-methylguanine-DNA methyltransferase</fullName>
        <shortName evidence="2">MGMT</shortName>
    </alternativeName>
    <alternativeName>
        <fullName evidence="2">O-6-methylguanine-DNA-alkyltransferase</fullName>
    </alternativeName>
</protein>
<dbReference type="PANTHER" id="PTHR10815">
    <property type="entry name" value="METHYLATED-DNA--PROTEIN-CYSTEINE METHYLTRANSFERASE"/>
    <property type="match status" value="1"/>
</dbReference>
<comment type="catalytic activity">
    <reaction evidence="2">
        <text>a 6-O-methyl-2'-deoxyguanosine in DNA + L-cysteinyl-[protein] = S-methyl-L-cysteinyl-[protein] + a 2'-deoxyguanosine in DNA</text>
        <dbReference type="Rhea" id="RHEA:24000"/>
        <dbReference type="Rhea" id="RHEA-COMP:10131"/>
        <dbReference type="Rhea" id="RHEA-COMP:10132"/>
        <dbReference type="Rhea" id="RHEA-COMP:11367"/>
        <dbReference type="Rhea" id="RHEA-COMP:11368"/>
        <dbReference type="ChEBI" id="CHEBI:29950"/>
        <dbReference type="ChEBI" id="CHEBI:82612"/>
        <dbReference type="ChEBI" id="CHEBI:85445"/>
        <dbReference type="ChEBI" id="CHEBI:85448"/>
        <dbReference type="EC" id="2.1.1.63"/>
    </reaction>
</comment>
<accession>A0ABS9CNA8</accession>
<dbReference type="InterPro" id="IPR014048">
    <property type="entry name" value="MethylDNA_cys_MeTrfase_DNA-bd"/>
</dbReference>
<dbReference type="Gene3D" id="1.10.10.10">
    <property type="entry name" value="Winged helix-like DNA-binding domain superfamily/Winged helix DNA-binding domain"/>
    <property type="match status" value="1"/>
</dbReference>
<dbReference type="GO" id="GO:0032259">
    <property type="term" value="P:methylation"/>
    <property type="evidence" value="ECO:0007669"/>
    <property type="project" value="UniProtKB-KW"/>
</dbReference>
<dbReference type="Pfam" id="PF02870">
    <property type="entry name" value="Methyltransf_1N"/>
    <property type="match status" value="1"/>
</dbReference>
<dbReference type="InterPro" id="IPR023546">
    <property type="entry name" value="MGMT"/>
</dbReference>
<dbReference type="InterPro" id="IPR036631">
    <property type="entry name" value="MGMT_N_sf"/>
</dbReference>
<comment type="catalytic activity">
    <reaction evidence="2">
        <text>a 4-O-methyl-thymidine in DNA + L-cysteinyl-[protein] = a thymidine in DNA + S-methyl-L-cysteinyl-[protein]</text>
        <dbReference type="Rhea" id="RHEA:53428"/>
        <dbReference type="Rhea" id="RHEA-COMP:10131"/>
        <dbReference type="Rhea" id="RHEA-COMP:10132"/>
        <dbReference type="Rhea" id="RHEA-COMP:13555"/>
        <dbReference type="Rhea" id="RHEA-COMP:13556"/>
        <dbReference type="ChEBI" id="CHEBI:29950"/>
        <dbReference type="ChEBI" id="CHEBI:82612"/>
        <dbReference type="ChEBI" id="CHEBI:137386"/>
        <dbReference type="ChEBI" id="CHEBI:137387"/>
        <dbReference type="EC" id="2.1.1.63"/>
    </reaction>
</comment>
<dbReference type="InterPro" id="IPR008332">
    <property type="entry name" value="MethylG_MeTrfase_N"/>
</dbReference>
<name>A0ABS9CNA8_9FIRM</name>
<evidence type="ECO:0000259" key="3">
    <source>
        <dbReference type="Pfam" id="PF01035"/>
    </source>
</evidence>
<organism evidence="5 6">
    <name type="scientific">Anaeromassilibacillus senegalensis</name>
    <dbReference type="NCBI Taxonomy" id="1673717"/>
    <lineage>
        <taxon>Bacteria</taxon>
        <taxon>Bacillati</taxon>
        <taxon>Bacillota</taxon>
        <taxon>Clostridia</taxon>
        <taxon>Eubacteriales</taxon>
        <taxon>Acutalibacteraceae</taxon>
        <taxon>Anaeromassilibacillus</taxon>
    </lineage>
</organism>
<sequence length="151" mass="16314">MRACRRFETAIGPLWLEETDGALTHVTSRPLPETPEETPLLRAAYAELTAYFAGARKTFSVPLNPQGTMFQKAVWAALRAIPYGETRSYGEIAAAIGKPKAARAVGSANNRNPILIFTPCHRVIGANGALVGFAAGLAMKEALLALEKKYR</sequence>
<keyword evidence="2 5" id="KW-0808">Transferase</keyword>
<evidence type="ECO:0000313" key="6">
    <source>
        <dbReference type="Proteomes" id="UP001299220"/>
    </source>
</evidence>
<dbReference type="InterPro" id="IPR036217">
    <property type="entry name" value="MethylDNA_cys_MeTrfase_DNAb"/>
</dbReference>
<keyword evidence="2" id="KW-0963">Cytoplasm</keyword>
<dbReference type="SUPFAM" id="SSF53155">
    <property type="entry name" value="Methylated DNA-protein cysteine methyltransferase domain"/>
    <property type="match status" value="1"/>
</dbReference>
<reference evidence="5 6" key="1">
    <citation type="submission" date="2020-12" db="EMBL/GenBank/DDBJ databases">
        <title>Whole genome sequences of gut porcine anaerobes.</title>
        <authorList>
            <person name="Kubasova T."/>
            <person name="Jahodarova E."/>
            <person name="Rychlik I."/>
        </authorList>
    </citation>
    <scope>NUCLEOTIDE SEQUENCE [LARGE SCALE GENOMIC DNA]</scope>
    <source>
        <strain evidence="5 6">An867</strain>
    </source>
</reference>
<keyword evidence="1 2" id="KW-0227">DNA damage</keyword>
<keyword evidence="6" id="KW-1185">Reference proteome</keyword>
<comment type="function">
    <text evidence="2">Involved in the cellular defense against the biological effects of O6-methylguanine (O6-MeG) and O4-methylthymine (O4-MeT) in DNA. Repairs the methylated nucleobase in DNA by stoichiometrically transferring the methyl group to a cysteine residue in the enzyme. This is a suicide reaction: the enzyme is irreversibly inactivated.</text>
</comment>
<gene>
    <name evidence="5" type="ORF">JQM67_08505</name>
</gene>
<dbReference type="HAMAP" id="MF_00772">
    <property type="entry name" value="OGT"/>
    <property type="match status" value="1"/>
</dbReference>
<keyword evidence="2" id="KW-0234">DNA repair</keyword>
<feature type="domain" description="Methylguanine DNA methyltransferase ribonuclease-like" evidence="4">
    <location>
        <begin position="8"/>
        <end position="64"/>
    </location>
</feature>
<feature type="domain" description="Methylated-DNA-[protein]-cysteine S-methyltransferase DNA binding" evidence="3">
    <location>
        <begin position="70"/>
        <end position="148"/>
    </location>
</feature>
<evidence type="ECO:0000256" key="1">
    <source>
        <dbReference type="ARBA" id="ARBA00022763"/>
    </source>
</evidence>
<dbReference type="RefSeq" id="WP_235323674.1">
    <property type="nucleotide sequence ID" value="NZ_JAFBIT010000002.1"/>
</dbReference>
<evidence type="ECO:0000259" key="4">
    <source>
        <dbReference type="Pfam" id="PF02870"/>
    </source>
</evidence>
<comment type="subcellular location">
    <subcellularLocation>
        <location evidence="2">Cytoplasm</location>
    </subcellularLocation>
</comment>
<keyword evidence="2 5" id="KW-0489">Methyltransferase</keyword>
<comment type="similarity">
    <text evidence="2">Belongs to the MGMT family.</text>
</comment>
<comment type="caution">
    <text evidence="5">The sequence shown here is derived from an EMBL/GenBank/DDBJ whole genome shotgun (WGS) entry which is preliminary data.</text>
</comment>
<evidence type="ECO:0000256" key="2">
    <source>
        <dbReference type="HAMAP-Rule" id="MF_00772"/>
    </source>
</evidence>
<proteinExistence type="inferred from homology"/>
<dbReference type="PANTHER" id="PTHR10815:SF5">
    <property type="entry name" value="METHYLATED-DNA--PROTEIN-CYSTEINE METHYLTRANSFERASE"/>
    <property type="match status" value="1"/>
</dbReference>
<dbReference type="Proteomes" id="UP001299220">
    <property type="component" value="Unassembled WGS sequence"/>
</dbReference>
<dbReference type="SUPFAM" id="SSF46767">
    <property type="entry name" value="Methylated DNA-protein cysteine methyltransferase, C-terminal domain"/>
    <property type="match status" value="1"/>
</dbReference>
<dbReference type="InterPro" id="IPR036388">
    <property type="entry name" value="WH-like_DNA-bd_sf"/>
</dbReference>
<evidence type="ECO:0000313" key="5">
    <source>
        <dbReference type="EMBL" id="MCF2652641.1"/>
    </source>
</evidence>
<dbReference type="EC" id="2.1.1.63" evidence="2"/>
<dbReference type="CDD" id="cd06445">
    <property type="entry name" value="ATase"/>
    <property type="match status" value="1"/>
</dbReference>
<feature type="active site" description="Nucleophile; methyl group acceptor" evidence="2">
    <location>
        <position position="120"/>
    </location>
</feature>
<comment type="miscellaneous">
    <text evidence="2">This enzyme catalyzes only one turnover and therefore is not strictly catalytic. According to one definition, an enzyme is a biocatalyst that acts repeatedly and over many reaction cycles.</text>
</comment>
<dbReference type="EMBL" id="JAFBIT010000002">
    <property type="protein sequence ID" value="MCF2652641.1"/>
    <property type="molecule type" value="Genomic_DNA"/>
</dbReference>
<dbReference type="Gene3D" id="3.30.160.70">
    <property type="entry name" value="Methylated DNA-protein cysteine methyltransferase domain"/>
    <property type="match status" value="1"/>
</dbReference>
<dbReference type="GO" id="GO:0003908">
    <property type="term" value="F:methylated-DNA-[protein]-cysteine S-methyltransferase activity"/>
    <property type="evidence" value="ECO:0007669"/>
    <property type="project" value="UniProtKB-EC"/>
</dbReference>
<dbReference type="Pfam" id="PF01035">
    <property type="entry name" value="DNA_binding_1"/>
    <property type="match status" value="1"/>
</dbReference>
<dbReference type="NCBIfam" id="TIGR00589">
    <property type="entry name" value="ogt"/>
    <property type="match status" value="1"/>
</dbReference>